<proteinExistence type="predicted"/>
<dbReference type="InterPro" id="IPR025245">
    <property type="entry name" value="DUF4197"/>
</dbReference>
<comment type="caution">
    <text evidence="2">The sequence shown here is derived from an EMBL/GenBank/DDBJ whole genome shotgun (WGS) entry which is preliminary data.</text>
</comment>
<evidence type="ECO:0000256" key="1">
    <source>
        <dbReference type="SAM" id="SignalP"/>
    </source>
</evidence>
<keyword evidence="3" id="KW-1185">Reference proteome</keyword>
<dbReference type="OrthoDB" id="5292580at2"/>
<sequence length="254" mass="27023">MVMKRRRMAMTVLSAATLAIAMGAVAGWQDTLRGVLQGGGTPGGGGGTAALTQGEMTGGLKEALAQGVEWSVNALGREDGFLGDERVRIPMPKPLRMVEQGARALGQDRYADEFITTMNRAAEQAVPEAASILADAIRAMTVQDAAGILNGPDDAATRYFRRTSGETLEQRFLPIVQEATSRTGVTVAYKNLVGRGGGMMGGLVDTGSLDLDRYVTEKAIDGLFTYIALEEKRIRENPLARGSDLLKKVFGSLN</sequence>
<accession>A0A369C095</accession>
<dbReference type="EMBL" id="QPJY01000009">
    <property type="protein sequence ID" value="RCX26605.1"/>
    <property type="molecule type" value="Genomic_DNA"/>
</dbReference>
<gene>
    <name evidence="2" type="ORF">DFQ59_109134</name>
</gene>
<feature type="signal peptide" evidence="1">
    <location>
        <begin position="1"/>
        <end position="26"/>
    </location>
</feature>
<dbReference type="Proteomes" id="UP000252707">
    <property type="component" value="Unassembled WGS sequence"/>
</dbReference>
<keyword evidence="1" id="KW-0732">Signal</keyword>
<evidence type="ECO:0000313" key="3">
    <source>
        <dbReference type="Proteomes" id="UP000252707"/>
    </source>
</evidence>
<name>A0A369C095_9GAMM</name>
<evidence type="ECO:0000313" key="2">
    <source>
        <dbReference type="EMBL" id="RCX26605.1"/>
    </source>
</evidence>
<organism evidence="2 3">
    <name type="scientific">Thioalbus denitrificans</name>
    <dbReference type="NCBI Taxonomy" id="547122"/>
    <lineage>
        <taxon>Bacteria</taxon>
        <taxon>Pseudomonadati</taxon>
        <taxon>Pseudomonadota</taxon>
        <taxon>Gammaproteobacteria</taxon>
        <taxon>Chromatiales</taxon>
        <taxon>Ectothiorhodospiraceae</taxon>
        <taxon>Thioalbus</taxon>
    </lineage>
</organism>
<feature type="chain" id="PRO_5016654102" evidence="1">
    <location>
        <begin position="27"/>
        <end position="254"/>
    </location>
</feature>
<reference evidence="2 3" key="1">
    <citation type="submission" date="2018-07" db="EMBL/GenBank/DDBJ databases">
        <title>Genomic Encyclopedia of Type Strains, Phase IV (KMG-IV): sequencing the most valuable type-strain genomes for metagenomic binning, comparative biology and taxonomic classification.</title>
        <authorList>
            <person name="Goeker M."/>
        </authorList>
    </citation>
    <scope>NUCLEOTIDE SEQUENCE [LARGE SCALE GENOMIC DNA]</scope>
    <source>
        <strain evidence="2 3">DSM 26407</strain>
    </source>
</reference>
<dbReference type="AlphaFoldDB" id="A0A369C095"/>
<dbReference type="Pfam" id="PF13852">
    <property type="entry name" value="DUF4197"/>
    <property type="match status" value="1"/>
</dbReference>
<protein>
    <submittedName>
        <fullName evidence="2">Uncharacterized protein DUF4197</fullName>
    </submittedName>
</protein>